<gene>
    <name evidence="3" type="ORF">MNBD_GAMMA10-3288</name>
</gene>
<sequence>MKLSQEFVLADKTKHNLRSFDCEKPDMNQYLARFALRNMGLGLNSTWVLPVINEEKISDKADVAAYFTLATSTVTREEIPADKKLPGYPVAAVLLARLAVDTKYKKQGLGDKTLITALRKSAQLTEAGLPAHCLILDVLDADALTYYQRFDMFIPFTDDPMRLFVPMHVVKKV</sequence>
<reference evidence="3" key="1">
    <citation type="submission" date="2018-06" db="EMBL/GenBank/DDBJ databases">
        <authorList>
            <person name="Zhirakovskaya E."/>
        </authorList>
    </citation>
    <scope>NUCLEOTIDE SEQUENCE</scope>
</reference>
<name>A0A3B0XUA9_9ZZZZ</name>
<evidence type="ECO:0000313" key="3">
    <source>
        <dbReference type="EMBL" id="VAW66867.1"/>
    </source>
</evidence>
<evidence type="ECO:0000256" key="1">
    <source>
        <dbReference type="ARBA" id="ARBA00022679"/>
    </source>
</evidence>
<organism evidence="3">
    <name type="scientific">hydrothermal vent metagenome</name>
    <dbReference type="NCBI Taxonomy" id="652676"/>
    <lineage>
        <taxon>unclassified sequences</taxon>
        <taxon>metagenomes</taxon>
        <taxon>ecological metagenomes</taxon>
    </lineage>
</organism>
<dbReference type="Gene3D" id="3.40.630.30">
    <property type="match status" value="1"/>
</dbReference>
<proteinExistence type="predicted"/>
<dbReference type="GO" id="GO:0016746">
    <property type="term" value="F:acyltransferase activity"/>
    <property type="evidence" value="ECO:0007669"/>
    <property type="project" value="UniProtKB-KW"/>
</dbReference>
<keyword evidence="1" id="KW-0808">Transferase</keyword>
<dbReference type="AlphaFoldDB" id="A0A3B0XUA9"/>
<accession>A0A3B0XUA9</accession>
<dbReference type="EMBL" id="UOFJ01000239">
    <property type="protein sequence ID" value="VAW66867.1"/>
    <property type="molecule type" value="Genomic_DNA"/>
</dbReference>
<keyword evidence="2" id="KW-0012">Acyltransferase</keyword>
<evidence type="ECO:0008006" key="4">
    <source>
        <dbReference type="Google" id="ProtNLM"/>
    </source>
</evidence>
<dbReference type="PANTHER" id="PTHR36449">
    <property type="entry name" value="ACETYLTRANSFERASE-RELATED"/>
    <property type="match status" value="1"/>
</dbReference>
<evidence type="ECO:0000256" key="2">
    <source>
        <dbReference type="ARBA" id="ARBA00023315"/>
    </source>
</evidence>
<dbReference type="PANTHER" id="PTHR36449:SF1">
    <property type="entry name" value="ACETYLTRANSFERASE"/>
    <property type="match status" value="1"/>
</dbReference>
<protein>
    <recommendedName>
        <fullName evidence="4">N-acetyltransferase domain-containing protein</fullName>
    </recommendedName>
</protein>